<name>A0A1C3PEH2_9ACTN</name>
<comment type="cofactor">
    <cofactor evidence="1">
        <name>Mg(2+)</name>
        <dbReference type="ChEBI" id="CHEBI:18420"/>
    </cofactor>
</comment>
<dbReference type="SUPFAM" id="SSF51621">
    <property type="entry name" value="Phosphoenolpyruvate/pyruvate domain"/>
    <property type="match status" value="1"/>
</dbReference>
<gene>
    <name evidence="4" type="ORF">FDG2_5573</name>
</gene>
<evidence type="ECO:0000256" key="2">
    <source>
        <dbReference type="ARBA" id="ARBA00022723"/>
    </source>
</evidence>
<dbReference type="GO" id="GO:0000287">
    <property type="term" value="F:magnesium ion binding"/>
    <property type="evidence" value="ECO:0007669"/>
    <property type="project" value="TreeGrafter"/>
</dbReference>
<dbReference type="Gene3D" id="3.20.20.60">
    <property type="entry name" value="Phosphoenolpyruvate-binding domains"/>
    <property type="match status" value="1"/>
</dbReference>
<dbReference type="InterPro" id="IPR015813">
    <property type="entry name" value="Pyrv/PenolPyrv_kinase-like_dom"/>
</dbReference>
<dbReference type="AlphaFoldDB" id="A0A1C3PEH2"/>
<dbReference type="InterPro" id="IPR039480">
    <property type="entry name" value="C-C_Bond_Lyase-like"/>
</dbReference>
<dbReference type="Pfam" id="PF15617">
    <property type="entry name" value="C-C_Bond_Lyase"/>
    <property type="match status" value="1"/>
</dbReference>
<dbReference type="PANTHER" id="PTHR32308:SF10">
    <property type="entry name" value="CITRATE LYASE SUBUNIT BETA"/>
    <property type="match status" value="1"/>
</dbReference>
<dbReference type="Proteomes" id="UP000199013">
    <property type="component" value="Unassembled WGS sequence"/>
</dbReference>
<accession>A0A1C3PEH2</accession>
<dbReference type="EMBL" id="FLUV01002314">
    <property type="protein sequence ID" value="SBW28221.1"/>
    <property type="molecule type" value="Genomic_DNA"/>
</dbReference>
<reference evidence="5" key="1">
    <citation type="submission" date="2016-02" db="EMBL/GenBank/DDBJ databases">
        <authorList>
            <person name="Wibberg D."/>
        </authorList>
    </citation>
    <scope>NUCLEOTIDE SEQUENCE [LARGE SCALE GENOMIC DNA]</scope>
</reference>
<keyword evidence="5" id="KW-1185">Reference proteome</keyword>
<evidence type="ECO:0000313" key="5">
    <source>
        <dbReference type="Proteomes" id="UP000199013"/>
    </source>
</evidence>
<sequence length="151" mass="16706">MSGPVWEYFAQPERLFVSSLRVTPFEEADLVDDSADGARMRSRLVSADLDRLIREVVLDKANGLLGKTVIHPSHVPAVHALHVATHEEYTDAMTILADNVGGVRPSHYANKMNELRPHRTWAEGVLRRARAFGVLREGHTFVDVLAATGAL</sequence>
<dbReference type="GO" id="GO:0003824">
    <property type="term" value="F:catalytic activity"/>
    <property type="evidence" value="ECO:0007669"/>
    <property type="project" value="InterPro"/>
</dbReference>
<proteinExistence type="predicted"/>
<evidence type="ECO:0000256" key="1">
    <source>
        <dbReference type="ARBA" id="ARBA00001946"/>
    </source>
</evidence>
<organism evidence="4 5">
    <name type="scientific">Candidatus Protofrankia californiensis</name>
    <dbReference type="NCBI Taxonomy" id="1839754"/>
    <lineage>
        <taxon>Bacteria</taxon>
        <taxon>Bacillati</taxon>
        <taxon>Actinomycetota</taxon>
        <taxon>Actinomycetes</taxon>
        <taxon>Frankiales</taxon>
        <taxon>Frankiaceae</taxon>
        <taxon>Protofrankia</taxon>
    </lineage>
</organism>
<dbReference type="PANTHER" id="PTHR32308">
    <property type="entry name" value="LYASE BETA SUBUNIT, PUTATIVE (AFU_ORTHOLOGUE AFUA_4G13030)-RELATED"/>
    <property type="match status" value="1"/>
</dbReference>
<evidence type="ECO:0000313" key="4">
    <source>
        <dbReference type="EMBL" id="SBW28221.1"/>
    </source>
</evidence>
<keyword evidence="2" id="KW-0479">Metal-binding</keyword>
<dbReference type="GO" id="GO:0006107">
    <property type="term" value="P:oxaloacetate metabolic process"/>
    <property type="evidence" value="ECO:0007669"/>
    <property type="project" value="TreeGrafter"/>
</dbReference>
<protein>
    <submittedName>
        <fullName evidence="4">Putative ATP/GTP-binding protein</fullName>
    </submittedName>
</protein>
<keyword evidence="3" id="KW-0460">Magnesium</keyword>
<dbReference type="InterPro" id="IPR040442">
    <property type="entry name" value="Pyrv_kinase-like_dom_sf"/>
</dbReference>
<evidence type="ECO:0000256" key="3">
    <source>
        <dbReference type="ARBA" id="ARBA00022842"/>
    </source>
</evidence>